<evidence type="ECO:0000259" key="2">
    <source>
        <dbReference type="Pfam" id="PF14214"/>
    </source>
</evidence>
<keyword evidence="4" id="KW-1185">Reference proteome</keyword>
<name>A0A9P6ANE8_9AGAM</name>
<protein>
    <recommendedName>
        <fullName evidence="2">Helitron helicase-like domain-containing protein</fullName>
    </recommendedName>
</protein>
<dbReference type="Proteomes" id="UP000886523">
    <property type="component" value="Unassembled WGS sequence"/>
</dbReference>
<dbReference type="InterPro" id="IPR025476">
    <property type="entry name" value="Helitron_helicase-like"/>
</dbReference>
<proteinExistence type="predicted"/>
<reference evidence="3" key="1">
    <citation type="journal article" date="2020" name="Nat. Commun.">
        <title>Large-scale genome sequencing of mycorrhizal fungi provides insights into the early evolution of symbiotic traits.</title>
        <authorList>
            <person name="Miyauchi S."/>
            <person name="Kiss E."/>
            <person name="Kuo A."/>
            <person name="Drula E."/>
            <person name="Kohler A."/>
            <person name="Sanchez-Garcia M."/>
            <person name="Morin E."/>
            <person name="Andreopoulos B."/>
            <person name="Barry K.W."/>
            <person name="Bonito G."/>
            <person name="Buee M."/>
            <person name="Carver A."/>
            <person name="Chen C."/>
            <person name="Cichocki N."/>
            <person name="Clum A."/>
            <person name="Culley D."/>
            <person name="Crous P.W."/>
            <person name="Fauchery L."/>
            <person name="Girlanda M."/>
            <person name="Hayes R.D."/>
            <person name="Keri Z."/>
            <person name="LaButti K."/>
            <person name="Lipzen A."/>
            <person name="Lombard V."/>
            <person name="Magnuson J."/>
            <person name="Maillard F."/>
            <person name="Murat C."/>
            <person name="Nolan M."/>
            <person name="Ohm R.A."/>
            <person name="Pangilinan J."/>
            <person name="Pereira M.F."/>
            <person name="Perotto S."/>
            <person name="Peter M."/>
            <person name="Pfister S."/>
            <person name="Riley R."/>
            <person name="Sitrit Y."/>
            <person name="Stielow J.B."/>
            <person name="Szollosi G."/>
            <person name="Zifcakova L."/>
            <person name="Stursova M."/>
            <person name="Spatafora J.W."/>
            <person name="Tedersoo L."/>
            <person name="Vaario L.M."/>
            <person name="Yamada A."/>
            <person name="Yan M."/>
            <person name="Wang P."/>
            <person name="Xu J."/>
            <person name="Bruns T."/>
            <person name="Baldrian P."/>
            <person name="Vilgalys R."/>
            <person name="Dunand C."/>
            <person name="Henrissat B."/>
            <person name="Grigoriev I.V."/>
            <person name="Hibbett D."/>
            <person name="Nagy L.G."/>
            <person name="Martin F.M."/>
        </authorList>
    </citation>
    <scope>NUCLEOTIDE SEQUENCE</scope>
    <source>
        <strain evidence="3">UP504</strain>
    </source>
</reference>
<evidence type="ECO:0000313" key="4">
    <source>
        <dbReference type="Proteomes" id="UP000886523"/>
    </source>
</evidence>
<dbReference type="AlphaFoldDB" id="A0A9P6ANE8"/>
<dbReference type="EMBL" id="MU129067">
    <property type="protein sequence ID" value="KAF9507991.1"/>
    <property type="molecule type" value="Genomic_DNA"/>
</dbReference>
<feature type="compositionally biased region" description="Basic and acidic residues" evidence="1">
    <location>
        <begin position="115"/>
        <end position="124"/>
    </location>
</feature>
<organism evidence="3 4">
    <name type="scientific">Hydnum rufescens UP504</name>
    <dbReference type="NCBI Taxonomy" id="1448309"/>
    <lineage>
        <taxon>Eukaryota</taxon>
        <taxon>Fungi</taxon>
        <taxon>Dikarya</taxon>
        <taxon>Basidiomycota</taxon>
        <taxon>Agaricomycotina</taxon>
        <taxon>Agaricomycetes</taxon>
        <taxon>Cantharellales</taxon>
        <taxon>Hydnaceae</taxon>
        <taxon>Hydnum</taxon>
    </lineage>
</organism>
<dbReference type="Pfam" id="PF14214">
    <property type="entry name" value="Helitron_like_N"/>
    <property type="match status" value="1"/>
</dbReference>
<feature type="region of interest" description="Disordered" evidence="1">
    <location>
        <begin position="115"/>
        <end position="135"/>
    </location>
</feature>
<comment type="caution">
    <text evidence="3">The sequence shown here is derived from an EMBL/GenBank/DDBJ whole genome shotgun (WGS) entry which is preliminary data.</text>
</comment>
<sequence length="206" mass="22729">MACCPASLRISKSQSKGGYAVCHGRKPVSDFGSSHQEHEHNASQFHNFWALASPCLFPYGEGGLEAEQSIQVPFSEHTHNSFPFALSSAWLQIGHQDFESDMAQIHTLTSGDLEKAAKEEEHKQPVSNPGVGCIMGTDQSRTAIRSKVWSTTLMHGPPTLWITLNPFFAGADIDMDSFNQLTIANDPYAAAKFFHFIIQTTLQTLF</sequence>
<evidence type="ECO:0000313" key="3">
    <source>
        <dbReference type="EMBL" id="KAF9507991.1"/>
    </source>
</evidence>
<accession>A0A9P6ANE8</accession>
<feature type="domain" description="Helitron helicase-like" evidence="2">
    <location>
        <begin position="95"/>
        <end position="205"/>
    </location>
</feature>
<evidence type="ECO:0000256" key="1">
    <source>
        <dbReference type="SAM" id="MobiDB-lite"/>
    </source>
</evidence>
<gene>
    <name evidence="3" type="ORF">BS47DRAFT_1373747</name>
</gene>
<dbReference type="OrthoDB" id="432234at2759"/>